<organism evidence="7 8">
    <name type="scientific">Plectus sambesii</name>
    <dbReference type="NCBI Taxonomy" id="2011161"/>
    <lineage>
        <taxon>Eukaryota</taxon>
        <taxon>Metazoa</taxon>
        <taxon>Ecdysozoa</taxon>
        <taxon>Nematoda</taxon>
        <taxon>Chromadorea</taxon>
        <taxon>Plectida</taxon>
        <taxon>Plectina</taxon>
        <taxon>Plectoidea</taxon>
        <taxon>Plectidae</taxon>
        <taxon>Plectus</taxon>
    </lineage>
</organism>
<keyword evidence="2" id="KW-0812">Transmembrane</keyword>
<dbReference type="GO" id="GO:0017046">
    <property type="term" value="F:peptide hormone binding"/>
    <property type="evidence" value="ECO:0007669"/>
    <property type="project" value="TreeGrafter"/>
</dbReference>
<dbReference type="Pfam" id="PF01094">
    <property type="entry name" value="ANF_receptor"/>
    <property type="match status" value="1"/>
</dbReference>
<dbReference type="InterPro" id="IPR001828">
    <property type="entry name" value="ANF_lig-bd_rcpt"/>
</dbReference>
<dbReference type="SUPFAM" id="SSF53822">
    <property type="entry name" value="Periplasmic binding protein-like I"/>
    <property type="match status" value="1"/>
</dbReference>
<keyword evidence="4" id="KW-0472">Membrane</keyword>
<name>A0A914WYR8_9BILA</name>
<dbReference type="WBParaSite" id="PSAMB.scaffold5777size10894.g27329.t1">
    <property type="protein sequence ID" value="PSAMB.scaffold5777size10894.g27329.t1"/>
    <property type="gene ID" value="PSAMB.scaffold5777size10894.g27329"/>
</dbReference>
<evidence type="ECO:0000256" key="4">
    <source>
        <dbReference type="ARBA" id="ARBA00023136"/>
    </source>
</evidence>
<keyword evidence="7" id="KW-1185">Reference proteome</keyword>
<feature type="chain" id="PRO_5036849179" evidence="5">
    <location>
        <begin position="19"/>
        <end position="252"/>
    </location>
</feature>
<sequence>MKLWWNALCLLLTSAALGATPETSSSWLTNNGTYEVGEPSSANLTFMNASVREIKISYLAAFPSLSADLYRHLLNHQDGAGGAGVIFEPCYRVDFQGPKISGALAVAVDEINADPLILPGYRLNYTFENTCGQVVDSVYGFMKHWKEGAKVFIGPETNCRTEATMAAAQNLPIISYKCKDHKQESDKDLYKTFARTIPATTEIIKAFFALLKQMNWRKFTLVFVNDASGGELHSAIKVSGLRNLRWLLVQGS</sequence>
<comment type="subcellular location">
    <subcellularLocation>
        <location evidence="1">Membrane</location>
    </subcellularLocation>
</comment>
<dbReference type="GO" id="GO:0007165">
    <property type="term" value="P:signal transduction"/>
    <property type="evidence" value="ECO:0007669"/>
    <property type="project" value="TreeGrafter"/>
</dbReference>
<dbReference type="PANTHER" id="PTHR44755">
    <property type="entry name" value="NATRIURETIC PEPTIDE RECEPTOR 3-RELATED"/>
    <property type="match status" value="1"/>
</dbReference>
<accession>A0A914WYR8</accession>
<evidence type="ECO:0000313" key="7">
    <source>
        <dbReference type="Proteomes" id="UP000887566"/>
    </source>
</evidence>
<evidence type="ECO:0000256" key="1">
    <source>
        <dbReference type="ARBA" id="ARBA00004370"/>
    </source>
</evidence>
<keyword evidence="3" id="KW-1133">Transmembrane helix</keyword>
<dbReference type="Proteomes" id="UP000887566">
    <property type="component" value="Unplaced"/>
</dbReference>
<reference evidence="8" key="1">
    <citation type="submission" date="2022-11" db="UniProtKB">
        <authorList>
            <consortium name="WormBaseParasite"/>
        </authorList>
    </citation>
    <scope>IDENTIFICATION</scope>
</reference>
<dbReference type="PANTHER" id="PTHR44755:SF8">
    <property type="entry name" value="RECEPTOR LIGAND BINDING REGION DOMAIN-CONTAINING PROTEIN"/>
    <property type="match status" value="1"/>
</dbReference>
<evidence type="ECO:0000313" key="8">
    <source>
        <dbReference type="WBParaSite" id="PSAMB.scaffold5777size10894.g27329.t1"/>
    </source>
</evidence>
<dbReference type="GO" id="GO:0016020">
    <property type="term" value="C:membrane"/>
    <property type="evidence" value="ECO:0007669"/>
    <property type="project" value="UniProtKB-SubCell"/>
</dbReference>
<dbReference type="InterPro" id="IPR052612">
    <property type="entry name" value="ANP_Clearance_Receptor"/>
</dbReference>
<keyword evidence="5" id="KW-0732">Signal</keyword>
<dbReference type="GO" id="GO:0038023">
    <property type="term" value="F:signaling receptor activity"/>
    <property type="evidence" value="ECO:0007669"/>
    <property type="project" value="TreeGrafter"/>
</dbReference>
<proteinExistence type="predicted"/>
<feature type="domain" description="Receptor ligand binding region" evidence="6">
    <location>
        <begin position="102"/>
        <end position="235"/>
    </location>
</feature>
<evidence type="ECO:0000256" key="3">
    <source>
        <dbReference type="ARBA" id="ARBA00022989"/>
    </source>
</evidence>
<evidence type="ECO:0000259" key="6">
    <source>
        <dbReference type="Pfam" id="PF01094"/>
    </source>
</evidence>
<dbReference type="AlphaFoldDB" id="A0A914WYR8"/>
<protein>
    <submittedName>
        <fullName evidence="8">Receptor ligand binding region domain-containing protein</fullName>
    </submittedName>
</protein>
<dbReference type="Gene3D" id="3.40.50.2300">
    <property type="match status" value="1"/>
</dbReference>
<dbReference type="InterPro" id="IPR028082">
    <property type="entry name" value="Peripla_BP_I"/>
</dbReference>
<evidence type="ECO:0000256" key="2">
    <source>
        <dbReference type="ARBA" id="ARBA00022692"/>
    </source>
</evidence>
<feature type="signal peptide" evidence="5">
    <location>
        <begin position="1"/>
        <end position="18"/>
    </location>
</feature>
<evidence type="ECO:0000256" key="5">
    <source>
        <dbReference type="SAM" id="SignalP"/>
    </source>
</evidence>